<name>A0A0K1E6K7_CHOCO</name>
<gene>
    <name evidence="2" type="ORF">CMC5_004310</name>
</gene>
<dbReference type="PROSITE" id="PS51186">
    <property type="entry name" value="GNAT"/>
    <property type="match status" value="1"/>
</dbReference>
<feature type="domain" description="N-acetyltransferase" evidence="1">
    <location>
        <begin position="6"/>
        <end position="163"/>
    </location>
</feature>
<dbReference type="InterPro" id="IPR016181">
    <property type="entry name" value="Acyl_CoA_acyltransferase"/>
</dbReference>
<reference evidence="2 3" key="1">
    <citation type="submission" date="2015-07" db="EMBL/GenBank/DDBJ databases">
        <title>Genome analysis of myxobacterium Chondromyces crocatus Cm c5 reveals a high potential for natural compound synthesis and the genetic basis for the loss of fruiting body formation.</title>
        <authorList>
            <person name="Zaburannyi N."/>
            <person name="Bunk B."/>
            <person name="Maier J."/>
            <person name="Overmann J."/>
            <person name="Mueller R."/>
        </authorList>
    </citation>
    <scope>NUCLEOTIDE SEQUENCE [LARGE SCALE GENOMIC DNA]</scope>
    <source>
        <strain evidence="2 3">Cm c5</strain>
    </source>
</reference>
<evidence type="ECO:0000259" key="1">
    <source>
        <dbReference type="PROSITE" id="PS51186"/>
    </source>
</evidence>
<dbReference type="SUPFAM" id="SSF55729">
    <property type="entry name" value="Acyl-CoA N-acyltransferases (Nat)"/>
    <property type="match status" value="1"/>
</dbReference>
<dbReference type="Proteomes" id="UP000067626">
    <property type="component" value="Chromosome"/>
</dbReference>
<keyword evidence="3" id="KW-1185">Reference proteome</keyword>
<accession>A0A0K1E6K7</accession>
<dbReference type="GO" id="GO:0016747">
    <property type="term" value="F:acyltransferase activity, transferring groups other than amino-acyl groups"/>
    <property type="evidence" value="ECO:0007669"/>
    <property type="project" value="InterPro"/>
</dbReference>
<evidence type="ECO:0000313" key="3">
    <source>
        <dbReference type="Proteomes" id="UP000067626"/>
    </source>
</evidence>
<dbReference type="Gene3D" id="3.40.630.30">
    <property type="match status" value="1"/>
</dbReference>
<dbReference type="RefSeq" id="WP_050428849.1">
    <property type="nucleotide sequence ID" value="NZ_CP012159.1"/>
</dbReference>
<dbReference type="KEGG" id="ccro:CMC5_004310"/>
<dbReference type="EMBL" id="CP012159">
    <property type="protein sequence ID" value="AKT36317.1"/>
    <property type="molecule type" value="Genomic_DNA"/>
</dbReference>
<organism evidence="2 3">
    <name type="scientific">Chondromyces crocatus</name>
    <dbReference type="NCBI Taxonomy" id="52"/>
    <lineage>
        <taxon>Bacteria</taxon>
        <taxon>Pseudomonadati</taxon>
        <taxon>Myxococcota</taxon>
        <taxon>Polyangia</taxon>
        <taxon>Polyangiales</taxon>
        <taxon>Polyangiaceae</taxon>
        <taxon>Chondromyces</taxon>
    </lineage>
</organism>
<dbReference type="Pfam" id="PF13527">
    <property type="entry name" value="Acetyltransf_9"/>
    <property type="match status" value="1"/>
</dbReference>
<evidence type="ECO:0000313" key="2">
    <source>
        <dbReference type="EMBL" id="AKT36317.1"/>
    </source>
</evidence>
<dbReference type="OrthoDB" id="8542820at2"/>
<proteinExistence type="predicted"/>
<protein>
    <recommendedName>
        <fullName evidence="1">N-acetyltransferase domain-containing protein</fullName>
    </recommendedName>
</protein>
<sequence>MQKTYAADRIEPTEHLTTLGRLWRDNLAEGEVDDELVERRMRWFHEQNPAGAARTWLGVHGGERAVIGCASFYPRHTVVAGERLRAGILGDFAVDKAHRTAGAAMAVQRAIAQGARAAGAEVLYAFPNRASFPIFQRCGYTKVADAAMWVKPLSAAYKLQELASAPPEDRRDTAHAVVDRLASRARRAVPVEAWQSLWQGALPEWIEDRVVDAIGSPEHPLVRAALRAADAALTARDAALLVAQGRRVDGEIARRADGRFDELWARSAPRYILGERTAAYLNWRYATFKTTDYRFFCVTDRKDGQLIGYAIYYLYGNKVVIADLFCEDLDAQAPLVLLKLAERMRREGHDAMGLIYVGPPSIGARLSTLGFFQRPLPKEVGSRWLIVRLDEQLPETLRAELVNPDRWWMTEGELDA</sequence>
<dbReference type="STRING" id="52.CMC5_004310"/>
<dbReference type="AlphaFoldDB" id="A0A0K1E6K7"/>
<dbReference type="InterPro" id="IPR000182">
    <property type="entry name" value="GNAT_dom"/>
</dbReference>